<comment type="catalytic activity">
    <reaction evidence="3">
        <text>2 GTP = 3',3'-c-di-GMP + 2 diphosphate</text>
        <dbReference type="Rhea" id="RHEA:24898"/>
        <dbReference type="ChEBI" id="CHEBI:33019"/>
        <dbReference type="ChEBI" id="CHEBI:37565"/>
        <dbReference type="ChEBI" id="CHEBI:58805"/>
        <dbReference type="EC" id="2.7.7.65"/>
    </reaction>
</comment>
<evidence type="ECO:0000313" key="7">
    <source>
        <dbReference type="EMBL" id="SFG34032.1"/>
    </source>
</evidence>
<comment type="cofactor">
    <cofactor evidence="1">
        <name>Mg(2+)</name>
        <dbReference type="ChEBI" id="CHEBI:18420"/>
    </cofactor>
</comment>
<organism evidence="7 8">
    <name type="scientific">Neptunomonas qingdaonensis</name>
    <dbReference type="NCBI Taxonomy" id="1045558"/>
    <lineage>
        <taxon>Bacteria</taxon>
        <taxon>Pseudomonadati</taxon>
        <taxon>Pseudomonadota</taxon>
        <taxon>Gammaproteobacteria</taxon>
        <taxon>Oceanospirillales</taxon>
        <taxon>Oceanospirillaceae</taxon>
        <taxon>Neptunomonas</taxon>
    </lineage>
</organism>
<dbReference type="InterPro" id="IPR043128">
    <property type="entry name" value="Rev_trsase/Diguanyl_cyclase"/>
</dbReference>
<keyword evidence="4" id="KW-0472">Membrane</keyword>
<evidence type="ECO:0000256" key="2">
    <source>
        <dbReference type="ARBA" id="ARBA00012528"/>
    </source>
</evidence>
<gene>
    <name evidence="7" type="ORF">SAMN05216175_105262</name>
</gene>
<evidence type="ECO:0000256" key="4">
    <source>
        <dbReference type="SAM" id="Phobius"/>
    </source>
</evidence>
<dbReference type="Pfam" id="PF00990">
    <property type="entry name" value="GGDEF"/>
    <property type="match status" value="1"/>
</dbReference>
<dbReference type="PANTHER" id="PTHR45138:SF9">
    <property type="entry name" value="DIGUANYLATE CYCLASE DGCM-RELATED"/>
    <property type="match status" value="1"/>
</dbReference>
<dbReference type="GO" id="GO:0052621">
    <property type="term" value="F:diguanylate cyclase activity"/>
    <property type="evidence" value="ECO:0007669"/>
    <property type="project" value="UniProtKB-EC"/>
</dbReference>
<dbReference type="FunFam" id="3.30.70.270:FF:000001">
    <property type="entry name" value="Diguanylate cyclase domain protein"/>
    <property type="match status" value="1"/>
</dbReference>
<dbReference type="EMBL" id="FOOU01000005">
    <property type="protein sequence ID" value="SFG34032.1"/>
    <property type="molecule type" value="Genomic_DNA"/>
</dbReference>
<dbReference type="AlphaFoldDB" id="A0A1I2R0E6"/>
<feature type="domain" description="GGDEF" evidence="6">
    <location>
        <begin position="390"/>
        <end position="517"/>
    </location>
</feature>
<keyword evidence="5" id="KW-0732">Signal</keyword>
<dbReference type="InterPro" id="IPR000160">
    <property type="entry name" value="GGDEF_dom"/>
</dbReference>
<dbReference type="SUPFAM" id="SSF53850">
    <property type="entry name" value="Periplasmic binding protein-like II"/>
    <property type="match status" value="1"/>
</dbReference>
<evidence type="ECO:0000256" key="1">
    <source>
        <dbReference type="ARBA" id="ARBA00001946"/>
    </source>
</evidence>
<evidence type="ECO:0000259" key="6">
    <source>
        <dbReference type="PROSITE" id="PS50887"/>
    </source>
</evidence>
<name>A0A1I2R0E6_9GAMM</name>
<evidence type="ECO:0000256" key="5">
    <source>
        <dbReference type="SAM" id="SignalP"/>
    </source>
</evidence>
<dbReference type="STRING" id="1045558.SAMN05216175_105262"/>
<dbReference type="InterPro" id="IPR029787">
    <property type="entry name" value="Nucleotide_cyclase"/>
</dbReference>
<dbReference type="EC" id="2.7.7.65" evidence="2"/>
<protein>
    <recommendedName>
        <fullName evidence="2">diguanylate cyclase</fullName>
        <ecNumber evidence="2">2.7.7.65</ecNumber>
    </recommendedName>
</protein>
<dbReference type="NCBIfam" id="TIGR00254">
    <property type="entry name" value="GGDEF"/>
    <property type="match status" value="1"/>
</dbReference>
<feature type="transmembrane region" description="Helical" evidence="4">
    <location>
        <begin position="326"/>
        <end position="344"/>
    </location>
</feature>
<dbReference type="Gene3D" id="3.30.70.270">
    <property type="match status" value="1"/>
</dbReference>
<keyword evidence="8" id="KW-1185">Reference proteome</keyword>
<dbReference type="SUPFAM" id="SSF55073">
    <property type="entry name" value="Nucleotide cyclase"/>
    <property type="match status" value="1"/>
</dbReference>
<keyword evidence="4" id="KW-0812">Transmembrane</keyword>
<dbReference type="Proteomes" id="UP000198623">
    <property type="component" value="Unassembled WGS sequence"/>
</dbReference>
<dbReference type="SMART" id="SM00267">
    <property type="entry name" value="GGDEF"/>
    <property type="match status" value="1"/>
</dbReference>
<dbReference type="InterPro" id="IPR015168">
    <property type="entry name" value="SsuA/THI5"/>
</dbReference>
<dbReference type="Pfam" id="PF09084">
    <property type="entry name" value="NMT1"/>
    <property type="match status" value="1"/>
</dbReference>
<dbReference type="InterPro" id="IPR050469">
    <property type="entry name" value="Diguanylate_Cyclase"/>
</dbReference>
<feature type="signal peptide" evidence="5">
    <location>
        <begin position="1"/>
        <end position="21"/>
    </location>
</feature>
<dbReference type="PANTHER" id="PTHR45138">
    <property type="entry name" value="REGULATORY COMPONENTS OF SENSORY TRANSDUCTION SYSTEM"/>
    <property type="match status" value="1"/>
</dbReference>
<dbReference type="GO" id="GO:1902201">
    <property type="term" value="P:negative regulation of bacterial-type flagellum-dependent cell motility"/>
    <property type="evidence" value="ECO:0007669"/>
    <property type="project" value="TreeGrafter"/>
</dbReference>
<dbReference type="PROSITE" id="PS50887">
    <property type="entry name" value="GGDEF"/>
    <property type="match status" value="1"/>
</dbReference>
<keyword evidence="4" id="KW-1133">Transmembrane helix</keyword>
<accession>A0A1I2R0E6</accession>
<dbReference type="RefSeq" id="WP_090727464.1">
    <property type="nucleotide sequence ID" value="NZ_FOOU01000005.1"/>
</dbReference>
<proteinExistence type="predicted"/>
<feature type="chain" id="PRO_5011727460" description="diguanylate cyclase" evidence="5">
    <location>
        <begin position="22"/>
        <end position="517"/>
    </location>
</feature>
<dbReference type="GO" id="GO:0043709">
    <property type="term" value="P:cell adhesion involved in single-species biofilm formation"/>
    <property type="evidence" value="ECO:0007669"/>
    <property type="project" value="TreeGrafter"/>
</dbReference>
<sequence length="517" mass="58821">MSRLRFCLALLISVLALNCPAKEVQPVSLQLLWKNQFQFAGYYIAKEKGFYAEEQLEVDIREYKHDTDIVGSVINHQADFAVGRSSILVSKGNGAPITALFATFQKSPFMLITRGDIKTPAELKGKRVMLTNEAHEVAEVQAMLIKAGVSANDYIHQEHSFNISDLIDNNTDVMGAYTSNEPYQMQLQQQPYAIIHPADYGFDMYSDILFTHNDTLNNKPLLTSKFYKASIKGWLYAFENIEETSKIIFEKYNSQNRTLDALIYEGIALKKLAMTGDTPFGEIIQERFKEMENIYLISGHLTPSFDISNFIYQGNRSSDGDMLDNFPVWQTVIIMLIVISYLIYRNNVASLRNTELIVIAEHDQLTGLYNRHKLIESISEYIQLSIRYDWKISCIFVDIDNFKVINDTFGHNAGDQVLKNISQLLVKTLRRTDIIGRWGGEEFVIILPETDLLMAEEIAAKLRIAVYEAKFSIDHTISCSLGVTQYKKDETVEEFIGRADDALYIAKHAGKNRTAVL</sequence>
<evidence type="ECO:0000313" key="8">
    <source>
        <dbReference type="Proteomes" id="UP000198623"/>
    </source>
</evidence>
<dbReference type="CDD" id="cd01949">
    <property type="entry name" value="GGDEF"/>
    <property type="match status" value="1"/>
</dbReference>
<evidence type="ECO:0000256" key="3">
    <source>
        <dbReference type="ARBA" id="ARBA00034247"/>
    </source>
</evidence>
<dbReference type="Gene3D" id="3.40.190.10">
    <property type="entry name" value="Periplasmic binding protein-like II"/>
    <property type="match status" value="2"/>
</dbReference>
<reference evidence="8" key="1">
    <citation type="submission" date="2016-10" db="EMBL/GenBank/DDBJ databases">
        <authorList>
            <person name="Varghese N."/>
            <person name="Submissions S."/>
        </authorList>
    </citation>
    <scope>NUCLEOTIDE SEQUENCE [LARGE SCALE GENOMIC DNA]</scope>
    <source>
        <strain evidence="8">CGMCC 1.10971</strain>
    </source>
</reference>
<dbReference type="OrthoDB" id="9180959at2"/>
<dbReference type="GO" id="GO:0005886">
    <property type="term" value="C:plasma membrane"/>
    <property type="evidence" value="ECO:0007669"/>
    <property type="project" value="TreeGrafter"/>
</dbReference>